<evidence type="ECO:0000256" key="9">
    <source>
        <dbReference type="ARBA" id="ARBA00022857"/>
    </source>
</evidence>
<evidence type="ECO:0000256" key="8">
    <source>
        <dbReference type="ARBA" id="ARBA00022827"/>
    </source>
</evidence>
<evidence type="ECO:0000256" key="7">
    <source>
        <dbReference type="ARBA" id="ARBA00022630"/>
    </source>
</evidence>
<gene>
    <name evidence="16 18" type="primary">murB</name>
    <name evidence="18" type="ORF">HDCHBGLK_00667</name>
</gene>
<dbReference type="InterPro" id="IPR036635">
    <property type="entry name" value="MurB_C_sf"/>
</dbReference>
<dbReference type="OrthoDB" id="9804753at2"/>
<evidence type="ECO:0000259" key="17">
    <source>
        <dbReference type="PROSITE" id="PS51387"/>
    </source>
</evidence>
<dbReference type="AlphaFoldDB" id="A0A494WMG6"/>
<keyword evidence="9 16" id="KW-0521">NADP</keyword>
<evidence type="ECO:0000256" key="12">
    <source>
        <dbReference type="ARBA" id="ARBA00023002"/>
    </source>
</evidence>
<dbReference type="Proteomes" id="UP000289664">
    <property type="component" value="Chromosome"/>
</dbReference>
<dbReference type="InterPro" id="IPR036318">
    <property type="entry name" value="FAD-bd_PCMH-like_sf"/>
</dbReference>
<evidence type="ECO:0000256" key="5">
    <source>
        <dbReference type="ARBA" id="ARBA00022490"/>
    </source>
</evidence>
<proteinExistence type="inferred from homology"/>
<dbReference type="Gene3D" id="3.90.78.10">
    <property type="entry name" value="UDP-N-acetylenolpyruvoylglucosamine reductase, C-terminal domain"/>
    <property type="match status" value="1"/>
</dbReference>
<sequence>MNQDFYQELLNIISKEQIQIEEPMRNHTTFRVGGPAEFFVQPKTAEEVQGLVGLCKEREIPYYIVGNGSNLLVSDQGFRGVIIQIFKEMSQIQIEGELVKAQAGALLSAIASKALEAGLAGFEFAAGIPGALGGACVMNAGAYGKEMKDVLREVTVLTPEGEVLAIPDEKLELGYRTSIIAKKGYIVLEAVIRLQKGEKEEIKARMDELKEKRITKQPLEYPSAGSTFKRPEGYFAGKLIQDAGLQGFSVGGAQVSMKHCGFVINKDNATAADVAELMRKVSEQVEEKFGVRLEPEVKRLGEF</sequence>
<keyword evidence="7 16" id="KW-0285">Flavoprotein</keyword>
<evidence type="ECO:0000313" key="19">
    <source>
        <dbReference type="Proteomes" id="UP000289664"/>
    </source>
</evidence>
<keyword evidence="19" id="KW-1185">Reference proteome</keyword>
<dbReference type="GeneID" id="62694896"/>
<dbReference type="HAMAP" id="MF_00037">
    <property type="entry name" value="MurB"/>
    <property type="match status" value="1"/>
</dbReference>
<dbReference type="EMBL" id="CP036170">
    <property type="protein sequence ID" value="QBF73293.1"/>
    <property type="molecule type" value="Genomic_DNA"/>
</dbReference>
<dbReference type="GO" id="GO:0008762">
    <property type="term" value="F:UDP-N-acetylmuramate dehydrogenase activity"/>
    <property type="evidence" value="ECO:0007669"/>
    <property type="project" value="UniProtKB-UniRule"/>
</dbReference>
<keyword evidence="12 16" id="KW-0560">Oxidoreductase</keyword>
<evidence type="ECO:0000256" key="6">
    <source>
        <dbReference type="ARBA" id="ARBA00022618"/>
    </source>
</evidence>
<dbReference type="SUPFAM" id="SSF56176">
    <property type="entry name" value="FAD-binding/transporter-associated domain-like"/>
    <property type="match status" value="1"/>
</dbReference>
<organism evidence="18 19">
    <name type="scientific">Clostridium scindens (strain ATCC 35704 / DSM 5676 / VPI 13733 / 19)</name>
    <dbReference type="NCBI Taxonomy" id="411468"/>
    <lineage>
        <taxon>Bacteria</taxon>
        <taxon>Bacillati</taxon>
        <taxon>Bacillota</taxon>
        <taxon>Clostridia</taxon>
        <taxon>Lachnospirales</taxon>
        <taxon>Lachnospiraceae</taxon>
    </lineage>
</organism>
<keyword evidence="14 16" id="KW-0961">Cell wall biogenesis/degradation</keyword>
<dbReference type="Pfam" id="PF01565">
    <property type="entry name" value="FAD_binding_4"/>
    <property type="match status" value="1"/>
</dbReference>
<feature type="active site" description="Proton donor" evidence="16">
    <location>
        <position position="226"/>
    </location>
</feature>
<keyword evidence="6 16" id="KW-0132">Cell division</keyword>
<dbReference type="EC" id="1.3.1.98" evidence="16"/>
<dbReference type="Gene3D" id="3.30.465.10">
    <property type="match status" value="1"/>
</dbReference>
<keyword evidence="8 16" id="KW-0274">FAD</keyword>
<dbReference type="InterPro" id="IPR016166">
    <property type="entry name" value="FAD-bd_PCMH"/>
</dbReference>
<dbReference type="GO" id="GO:0008360">
    <property type="term" value="P:regulation of cell shape"/>
    <property type="evidence" value="ECO:0007669"/>
    <property type="project" value="UniProtKB-KW"/>
</dbReference>
<dbReference type="InterPro" id="IPR006094">
    <property type="entry name" value="Oxid_FAD_bind_N"/>
</dbReference>
<evidence type="ECO:0000256" key="16">
    <source>
        <dbReference type="HAMAP-Rule" id="MF_00037"/>
    </source>
</evidence>
<dbReference type="PANTHER" id="PTHR21071:SF4">
    <property type="entry name" value="UDP-N-ACETYLENOLPYRUVOYLGLUCOSAMINE REDUCTASE"/>
    <property type="match status" value="1"/>
</dbReference>
<dbReference type="GO" id="GO:0009252">
    <property type="term" value="P:peptidoglycan biosynthetic process"/>
    <property type="evidence" value="ECO:0007669"/>
    <property type="project" value="UniProtKB-UniRule"/>
</dbReference>
<feature type="active site" evidence="16">
    <location>
        <position position="176"/>
    </location>
</feature>
<evidence type="ECO:0000256" key="3">
    <source>
        <dbReference type="ARBA" id="ARBA00004496"/>
    </source>
</evidence>
<reference evidence="18 19" key="1">
    <citation type="journal article" date="2019" name="Appl. Environ. Microbiol.">
        <title>Clostridium scindens ATCC 35704: integration of nutritional requirements, the complete genome sequence, and global transcriptional responses to bile acids.</title>
        <authorList>
            <person name="Devendran S."/>
            <person name="Shrestha R."/>
            <person name="Alves J.M.P."/>
            <person name="Wolf P.G."/>
            <person name="Ly L."/>
            <person name="Hernandez A.G."/>
            <person name="Mendez-Garcia C."/>
            <person name="Inboden A."/>
            <person name="Wiley J."/>
            <person name="Paul O."/>
            <person name="Allen A."/>
            <person name="Springer E."/>
            <person name="Wright C.L."/>
            <person name="Fields C.J."/>
            <person name="Daniel S.L."/>
            <person name="Ridlon J.M."/>
        </authorList>
    </citation>
    <scope>NUCLEOTIDE SEQUENCE [LARGE SCALE GENOMIC DNA]</scope>
    <source>
        <strain evidence="18 19">ATCC 35704</strain>
    </source>
</reference>
<dbReference type="NCBIfam" id="NF010480">
    <property type="entry name" value="PRK13905.1"/>
    <property type="match status" value="1"/>
</dbReference>
<dbReference type="RefSeq" id="WP_009248248.1">
    <property type="nucleotide sequence ID" value="NZ_CP036170.1"/>
</dbReference>
<accession>A0A494WMG6</accession>
<dbReference type="NCBIfam" id="TIGR00179">
    <property type="entry name" value="murB"/>
    <property type="match status" value="1"/>
</dbReference>
<dbReference type="PROSITE" id="PS51387">
    <property type="entry name" value="FAD_PCMH"/>
    <property type="match status" value="1"/>
</dbReference>
<evidence type="ECO:0000256" key="11">
    <source>
        <dbReference type="ARBA" id="ARBA00022984"/>
    </source>
</evidence>
<name>A0A494WMG6_CLOS5</name>
<dbReference type="InterPro" id="IPR016169">
    <property type="entry name" value="FAD-bd_PCMH_sub2"/>
</dbReference>
<dbReference type="UniPathway" id="UPA00219"/>
<dbReference type="KEGG" id="csci:HDCHBGLK_00667"/>
<comment type="similarity">
    <text evidence="16">Belongs to the MurB family.</text>
</comment>
<dbReference type="Gene3D" id="3.30.43.10">
    <property type="entry name" value="Uridine Diphospho-n-acetylenolpyruvylglucosamine Reductase, domain 2"/>
    <property type="match status" value="1"/>
</dbReference>
<keyword evidence="11 16" id="KW-0573">Peptidoglycan synthesis</keyword>
<dbReference type="GO" id="GO:0005829">
    <property type="term" value="C:cytosol"/>
    <property type="evidence" value="ECO:0007669"/>
    <property type="project" value="TreeGrafter"/>
</dbReference>
<comment type="function">
    <text evidence="2 16">Cell wall formation.</text>
</comment>
<evidence type="ECO:0000256" key="14">
    <source>
        <dbReference type="ARBA" id="ARBA00023316"/>
    </source>
</evidence>
<evidence type="ECO:0000313" key="18">
    <source>
        <dbReference type="EMBL" id="QBF73293.1"/>
    </source>
</evidence>
<dbReference type="GO" id="GO:0071555">
    <property type="term" value="P:cell wall organization"/>
    <property type="evidence" value="ECO:0007669"/>
    <property type="project" value="UniProtKB-KW"/>
</dbReference>
<dbReference type="InterPro" id="IPR011601">
    <property type="entry name" value="MurB_C"/>
</dbReference>
<keyword evidence="10 16" id="KW-0133">Cell shape</keyword>
<comment type="cofactor">
    <cofactor evidence="1 16">
        <name>FAD</name>
        <dbReference type="ChEBI" id="CHEBI:57692"/>
    </cofactor>
</comment>
<evidence type="ECO:0000256" key="4">
    <source>
        <dbReference type="ARBA" id="ARBA00004752"/>
    </source>
</evidence>
<keyword evidence="5 16" id="KW-0963">Cytoplasm</keyword>
<dbReference type="InterPro" id="IPR003170">
    <property type="entry name" value="MurB"/>
</dbReference>
<feature type="domain" description="FAD-binding PCMH-type" evidence="17">
    <location>
        <begin position="31"/>
        <end position="197"/>
    </location>
</feature>
<protein>
    <recommendedName>
        <fullName evidence="16">UDP-N-acetylenolpyruvoylglucosamine reductase</fullName>
        <ecNumber evidence="16">1.3.1.98</ecNumber>
    </recommendedName>
    <alternativeName>
        <fullName evidence="16">UDP-N-acetylmuramate dehydrogenase</fullName>
    </alternativeName>
</protein>
<dbReference type="SUPFAM" id="SSF56194">
    <property type="entry name" value="Uridine diphospho-N-Acetylenolpyruvylglucosamine reductase, MurB, C-terminal domain"/>
    <property type="match status" value="1"/>
</dbReference>
<comment type="subcellular location">
    <subcellularLocation>
        <location evidence="3 16">Cytoplasm</location>
    </subcellularLocation>
</comment>
<comment type="pathway">
    <text evidence="4 16">Cell wall biogenesis; peptidoglycan biosynthesis.</text>
</comment>
<evidence type="ECO:0000256" key="13">
    <source>
        <dbReference type="ARBA" id="ARBA00023306"/>
    </source>
</evidence>
<evidence type="ECO:0000256" key="15">
    <source>
        <dbReference type="ARBA" id="ARBA00048914"/>
    </source>
</evidence>
<dbReference type="Pfam" id="PF02873">
    <property type="entry name" value="MurB_C"/>
    <property type="match status" value="1"/>
</dbReference>
<evidence type="ECO:0000256" key="1">
    <source>
        <dbReference type="ARBA" id="ARBA00001974"/>
    </source>
</evidence>
<dbReference type="GO" id="GO:0071949">
    <property type="term" value="F:FAD binding"/>
    <property type="evidence" value="ECO:0007669"/>
    <property type="project" value="InterPro"/>
</dbReference>
<evidence type="ECO:0000256" key="2">
    <source>
        <dbReference type="ARBA" id="ARBA00003921"/>
    </source>
</evidence>
<dbReference type="PANTHER" id="PTHR21071">
    <property type="entry name" value="UDP-N-ACETYLENOLPYRUVOYLGLUCOSAMINE REDUCTASE"/>
    <property type="match status" value="1"/>
</dbReference>
<evidence type="ECO:0000256" key="10">
    <source>
        <dbReference type="ARBA" id="ARBA00022960"/>
    </source>
</evidence>
<keyword evidence="13 16" id="KW-0131">Cell cycle</keyword>
<dbReference type="InterPro" id="IPR016167">
    <property type="entry name" value="FAD-bd_PCMH_sub1"/>
</dbReference>
<dbReference type="GO" id="GO:0051301">
    <property type="term" value="P:cell division"/>
    <property type="evidence" value="ECO:0007669"/>
    <property type="project" value="UniProtKB-KW"/>
</dbReference>
<feature type="active site" evidence="16">
    <location>
        <position position="296"/>
    </location>
</feature>
<comment type="catalytic activity">
    <reaction evidence="15 16">
        <text>UDP-N-acetyl-alpha-D-muramate + NADP(+) = UDP-N-acetyl-3-O-(1-carboxyvinyl)-alpha-D-glucosamine + NADPH + H(+)</text>
        <dbReference type="Rhea" id="RHEA:12248"/>
        <dbReference type="ChEBI" id="CHEBI:15378"/>
        <dbReference type="ChEBI" id="CHEBI:57783"/>
        <dbReference type="ChEBI" id="CHEBI:58349"/>
        <dbReference type="ChEBI" id="CHEBI:68483"/>
        <dbReference type="ChEBI" id="CHEBI:70757"/>
        <dbReference type="EC" id="1.3.1.98"/>
    </reaction>
</comment>